<dbReference type="EMBL" id="CP073721">
    <property type="protein sequence ID" value="UWZ39330.1"/>
    <property type="molecule type" value="Genomic_DNA"/>
</dbReference>
<proteinExistence type="predicted"/>
<dbReference type="PRINTS" id="PR00413">
    <property type="entry name" value="HADHALOGNASE"/>
</dbReference>
<evidence type="ECO:0000313" key="4">
    <source>
        <dbReference type="EMBL" id="UWZ39330.1"/>
    </source>
</evidence>
<keyword evidence="3" id="KW-0460">Magnesium</keyword>
<dbReference type="InterPro" id="IPR023214">
    <property type="entry name" value="HAD_sf"/>
</dbReference>
<name>A0ABY5ZEF7_9ACTN</name>
<dbReference type="InterPro" id="IPR051400">
    <property type="entry name" value="HAD-like_hydrolase"/>
</dbReference>
<sequence length="224" mass="23553">MTPFAVFDLDDTLVDYGGAIDAAFVALADERGIGQEGLAFLRAEQERPGPPEESWQAIAERFGFPESSAELTLAFARRLPALCRPHAGAIDGLRTLRAAGWRTALLTNGDELDQRAKLGAGWDGLFDAYCFTNAEGVRKPDPVVFRLVAARAGTDLEGAWMVGDSLEADIAGGAAVGMNTLWISGGRDLPDGGPVPDVTVTTIAKAFPVLLRVGQGSPSGSPVL</sequence>
<dbReference type="SFLD" id="SFLDG01129">
    <property type="entry name" value="C1.5:_HAD__Beta-PGM__Phosphata"/>
    <property type="match status" value="1"/>
</dbReference>
<dbReference type="RefSeq" id="WP_260728730.1">
    <property type="nucleotide sequence ID" value="NZ_BAAABS010000056.1"/>
</dbReference>
<protein>
    <submittedName>
        <fullName evidence="4">HAD family hydrolase</fullName>
    </submittedName>
</protein>
<dbReference type="PANTHER" id="PTHR46470">
    <property type="entry name" value="N-ACYLNEURAMINATE-9-PHOSPHATASE"/>
    <property type="match status" value="1"/>
</dbReference>
<dbReference type="NCBIfam" id="TIGR01549">
    <property type="entry name" value="HAD-SF-IA-v1"/>
    <property type="match status" value="1"/>
</dbReference>
<dbReference type="GO" id="GO:0016787">
    <property type="term" value="F:hydrolase activity"/>
    <property type="evidence" value="ECO:0007669"/>
    <property type="project" value="UniProtKB-KW"/>
</dbReference>
<comment type="cofactor">
    <cofactor evidence="1">
        <name>Mg(2+)</name>
        <dbReference type="ChEBI" id="CHEBI:18420"/>
    </cofactor>
</comment>
<keyword evidence="5" id="KW-1185">Reference proteome</keyword>
<dbReference type="InterPro" id="IPR036412">
    <property type="entry name" value="HAD-like_sf"/>
</dbReference>
<dbReference type="Gene3D" id="1.10.150.520">
    <property type="match status" value="1"/>
</dbReference>
<dbReference type="Pfam" id="PF00702">
    <property type="entry name" value="Hydrolase"/>
    <property type="match status" value="1"/>
</dbReference>
<dbReference type="SFLD" id="SFLDS00003">
    <property type="entry name" value="Haloacid_Dehalogenase"/>
    <property type="match status" value="1"/>
</dbReference>
<dbReference type="Gene3D" id="3.40.50.1000">
    <property type="entry name" value="HAD superfamily/HAD-like"/>
    <property type="match status" value="1"/>
</dbReference>
<dbReference type="SUPFAM" id="SSF56784">
    <property type="entry name" value="HAD-like"/>
    <property type="match status" value="1"/>
</dbReference>
<accession>A0ABY5ZEF7</accession>
<evidence type="ECO:0000256" key="1">
    <source>
        <dbReference type="ARBA" id="ARBA00001946"/>
    </source>
</evidence>
<dbReference type="Proteomes" id="UP001058271">
    <property type="component" value="Chromosome"/>
</dbReference>
<gene>
    <name evidence="4" type="ORF">Drose_14455</name>
</gene>
<organism evidence="4 5">
    <name type="scientific">Dactylosporangium roseum</name>
    <dbReference type="NCBI Taxonomy" id="47989"/>
    <lineage>
        <taxon>Bacteria</taxon>
        <taxon>Bacillati</taxon>
        <taxon>Actinomycetota</taxon>
        <taxon>Actinomycetes</taxon>
        <taxon>Micromonosporales</taxon>
        <taxon>Micromonosporaceae</taxon>
        <taxon>Dactylosporangium</taxon>
    </lineage>
</organism>
<reference evidence="4" key="1">
    <citation type="submission" date="2021-04" db="EMBL/GenBank/DDBJ databases">
        <title>Biosynthetic gene clusters of Dactylosporangioum roseum.</title>
        <authorList>
            <person name="Hartkoorn R.C."/>
            <person name="Beaudoing E."/>
            <person name="Hot D."/>
            <person name="Moureu S."/>
        </authorList>
    </citation>
    <scope>NUCLEOTIDE SEQUENCE</scope>
    <source>
        <strain evidence="4">NRRL B-16295</strain>
    </source>
</reference>
<evidence type="ECO:0000256" key="2">
    <source>
        <dbReference type="ARBA" id="ARBA00022801"/>
    </source>
</evidence>
<dbReference type="InterPro" id="IPR006439">
    <property type="entry name" value="HAD-SF_hydro_IA"/>
</dbReference>
<evidence type="ECO:0000256" key="3">
    <source>
        <dbReference type="ARBA" id="ARBA00022842"/>
    </source>
</evidence>
<keyword evidence="2 4" id="KW-0378">Hydrolase</keyword>
<evidence type="ECO:0000313" key="5">
    <source>
        <dbReference type="Proteomes" id="UP001058271"/>
    </source>
</evidence>